<dbReference type="PANTHER" id="PTHR39465:SF1">
    <property type="entry name" value="DNA LIGASE D 3'-PHOSPHOESTERASE DOMAIN-CONTAINING PROTEIN"/>
    <property type="match status" value="1"/>
</dbReference>
<dbReference type="InterPro" id="IPR012310">
    <property type="entry name" value="DNA_ligase_ATP-dep_cent"/>
</dbReference>
<dbReference type="SUPFAM" id="SSF56091">
    <property type="entry name" value="DNA ligase/mRNA capping enzyme, catalytic domain"/>
    <property type="match status" value="1"/>
</dbReference>
<name>A0A366LNR6_9ACTN</name>
<gene>
    <name evidence="4" type="ORF">DP939_35065</name>
</gene>
<dbReference type="Gene3D" id="3.30.1490.70">
    <property type="match status" value="1"/>
</dbReference>
<organism evidence="4 5">
    <name type="scientific">Spongiactinospora rosea</name>
    <dbReference type="NCBI Taxonomy" id="2248750"/>
    <lineage>
        <taxon>Bacteria</taxon>
        <taxon>Bacillati</taxon>
        <taxon>Actinomycetota</taxon>
        <taxon>Actinomycetes</taxon>
        <taxon>Streptosporangiales</taxon>
        <taxon>Streptosporangiaceae</taxon>
        <taxon>Spongiactinospora</taxon>
    </lineage>
</organism>
<dbReference type="EMBL" id="QMEY01000022">
    <property type="protein sequence ID" value="RBQ15595.1"/>
    <property type="molecule type" value="Genomic_DNA"/>
</dbReference>
<dbReference type="Pfam" id="PF13298">
    <property type="entry name" value="LigD_N"/>
    <property type="match status" value="1"/>
</dbReference>
<accession>A0A366LNR6</accession>
<dbReference type="Proteomes" id="UP000253303">
    <property type="component" value="Unassembled WGS sequence"/>
</dbReference>
<dbReference type="AlphaFoldDB" id="A0A366LNR6"/>
<proteinExistence type="predicted"/>
<feature type="compositionally biased region" description="Basic and acidic residues" evidence="1">
    <location>
        <begin position="15"/>
        <end position="29"/>
    </location>
</feature>
<dbReference type="NCBIfam" id="TIGR02777">
    <property type="entry name" value="LigD_PE_dom"/>
    <property type="match status" value="1"/>
</dbReference>
<dbReference type="InterPro" id="IPR014144">
    <property type="entry name" value="LigD_PE_domain"/>
</dbReference>
<dbReference type="GO" id="GO:0005524">
    <property type="term" value="F:ATP binding"/>
    <property type="evidence" value="ECO:0007669"/>
    <property type="project" value="InterPro"/>
</dbReference>
<dbReference type="GO" id="GO:0006281">
    <property type="term" value="P:DNA repair"/>
    <property type="evidence" value="ECO:0007669"/>
    <property type="project" value="InterPro"/>
</dbReference>
<evidence type="ECO:0000313" key="5">
    <source>
        <dbReference type="Proteomes" id="UP000253303"/>
    </source>
</evidence>
<evidence type="ECO:0000259" key="3">
    <source>
        <dbReference type="Pfam" id="PF13298"/>
    </source>
</evidence>
<dbReference type="GO" id="GO:0003910">
    <property type="term" value="F:DNA ligase (ATP) activity"/>
    <property type="evidence" value="ECO:0007669"/>
    <property type="project" value="InterPro"/>
</dbReference>
<protein>
    <submittedName>
        <fullName evidence="4">ATP-dependent DNA ligase</fullName>
    </submittedName>
</protein>
<keyword evidence="4" id="KW-0436">Ligase</keyword>
<dbReference type="Gene3D" id="3.30.470.30">
    <property type="entry name" value="DNA ligase/mRNA capping enzyme"/>
    <property type="match status" value="1"/>
</dbReference>
<feature type="domain" description="DNA ligase D 3'-phosphoesterase" evidence="3">
    <location>
        <begin position="37"/>
        <end position="136"/>
    </location>
</feature>
<dbReference type="GO" id="GO:0006310">
    <property type="term" value="P:DNA recombination"/>
    <property type="evidence" value="ECO:0007669"/>
    <property type="project" value="InterPro"/>
</dbReference>
<feature type="region of interest" description="Disordered" evidence="1">
    <location>
        <begin position="1"/>
        <end position="32"/>
    </location>
</feature>
<keyword evidence="5" id="KW-1185">Reference proteome</keyword>
<dbReference type="PANTHER" id="PTHR39465">
    <property type="entry name" value="DNA LIGASE D, 3'-PHOSPHOESTERASE DOMAIN"/>
    <property type="match status" value="1"/>
</dbReference>
<reference evidence="4 5" key="1">
    <citation type="submission" date="2018-06" db="EMBL/GenBank/DDBJ databases">
        <title>Sphaerisporangium craniellae sp. nov., isolated from a marine sponge in the South China Sea.</title>
        <authorList>
            <person name="Li L."/>
        </authorList>
    </citation>
    <scope>NUCLEOTIDE SEQUENCE [LARGE SCALE GENOMIC DNA]</scope>
    <source>
        <strain evidence="4 5">LHW63015</strain>
    </source>
</reference>
<dbReference type="OrthoDB" id="9802472at2"/>
<dbReference type="RefSeq" id="WP_113985135.1">
    <property type="nucleotide sequence ID" value="NZ_QMEY01000022.1"/>
</dbReference>
<evidence type="ECO:0000256" key="1">
    <source>
        <dbReference type="SAM" id="MobiDB-lite"/>
    </source>
</evidence>
<dbReference type="Pfam" id="PF01068">
    <property type="entry name" value="DNA_ligase_A_M"/>
    <property type="match status" value="1"/>
</dbReference>
<evidence type="ECO:0000313" key="4">
    <source>
        <dbReference type="EMBL" id="RBQ15595.1"/>
    </source>
</evidence>
<evidence type="ECO:0000259" key="2">
    <source>
        <dbReference type="Pfam" id="PF01068"/>
    </source>
</evidence>
<feature type="domain" description="ATP-dependent DNA ligase family profile" evidence="2">
    <location>
        <begin position="243"/>
        <end position="322"/>
    </location>
</feature>
<comment type="caution">
    <text evidence="4">The sequence shown here is derived from an EMBL/GenBank/DDBJ whole genome shotgun (WGS) entry which is preliminary data.</text>
</comment>
<sequence length="326" mass="36626">MADKLGRYRGKRDPRRTPEPVPEHARPPGEGDTFVVQEHHAHALHWDLRLERDGVLVSWAVPKGLPPDPRTNHLAVHTEDHPMEYAAFEGEIPQGEYGGGTMTIWDRGTYVTEKWTDREVKVVLAGERVSGRYVLFHTRGRNWMIHRMDPPAAGWEPPPSPLAAMRPVTRTRLPRDQGAYAYEFAWPGRRAFAYVSGGRLTLHAGSDDITGDHRRLRALGGELGSRAVVLDGEVVPLQGDELYVCYDLVYDDGRSLLDEPWSRRRAALEALSVRGARWQTAPVWRSGPQDVRRAAREQGLPGIVAKRLDSRYEPGAESAAWVYVPG</sequence>